<dbReference type="Gene3D" id="3.40.50.720">
    <property type="entry name" value="NAD(P)-binding Rossmann-like Domain"/>
    <property type="match status" value="1"/>
</dbReference>
<dbReference type="InterPro" id="IPR002347">
    <property type="entry name" value="SDR_fam"/>
</dbReference>
<dbReference type="GeneID" id="54290748"/>
<dbReference type="EMBL" id="ML978072">
    <property type="protein sequence ID" value="KAF2012833.1"/>
    <property type="molecule type" value="Genomic_DNA"/>
</dbReference>
<keyword evidence="5" id="KW-1185">Reference proteome</keyword>
<dbReference type="OrthoDB" id="1933717at2759"/>
<dbReference type="RefSeq" id="XP_033381172.1">
    <property type="nucleotide sequence ID" value="XM_033533351.1"/>
</dbReference>
<dbReference type="Pfam" id="PF00106">
    <property type="entry name" value="adh_short"/>
    <property type="match status" value="1"/>
</dbReference>
<evidence type="ECO:0000256" key="1">
    <source>
        <dbReference type="ARBA" id="ARBA00006484"/>
    </source>
</evidence>
<dbReference type="AlphaFoldDB" id="A0A6A5XIQ0"/>
<evidence type="ECO:0000313" key="4">
    <source>
        <dbReference type="EMBL" id="KAF2012833.1"/>
    </source>
</evidence>
<sequence>MTDPNAFTSPFQATKSIRREIYPAIDPKNPDLSAKGKTVLITGAGGGIGGEVARAWAIAGAKGIVLVGRNKSLLEEPAAAIDSISSSTKVLGLTADLTIESDVENLFKQALESLETIDVVVHAVGIMGDGAVGDTEPSKWFRDFEVNVKGSYVLVHYYLKAVGSGTFINMGTLAAAITFPGISAYSGSKLALVKLSEYLDAEKPNLRVFTVHPGIVAETKSGRGSVVETFKPYAHDQGIQTGGLSLYLAQPKADFLRGSFISVNWDVEELEAHKGEITEKKLLKLSFLGAQLGPEGHPWST</sequence>
<proteinExistence type="inferred from homology"/>
<gene>
    <name evidence="4" type="ORF">BU24DRAFT_484627</name>
</gene>
<protein>
    <submittedName>
        <fullName evidence="4">NAD(P)-binding protein</fullName>
    </submittedName>
</protein>
<dbReference type="PRINTS" id="PR00081">
    <property type="entry name" value="GDHRDH"/>
</dbReference>
<dbReference type="SUPFAM" id="SSF51735">
    <property type="entry name" value="NAD(P)-binding Rossmann-fold domains"/>
    <property type="match status" value="1"/>
</dbReference>
<organism evidence="4 5">
    <name type="scientific">Aaosphaeria arxii CBS 175.79</name>
    <dbReference type="NCBI Taxonomy" id="1450172"/>
    <lineage>
        <taxon>Eukaryota</taxon>
        <taxon>Fungi</taxon>
        <taxon>Dikarya</taxon>
        <taxon>Ascomycota</taxon>
        <taxon>Pezizomycotina</taxon>
        <taxon>Dothideomycetes</taxon>
        <taxon>Pleosporomycetidae</taxon>
        <taxon>Pleosporales</taxon>
        <taxon>Pleosporales incertae sedis</taxon>
        <taxon>Aaosphaeria</taxon>
    </lineage>
</organism>
<feature type="domain" description="Ketoreductase" evidence="3">
    <location>
        <begin position="37"/>
        <end position="219"/>
    </location>
</feature>
<evidence type="ECO:0000313" key="5">
    <source>
        <dbReference type="Proteomes" id="UP000799778"/>
    </source>
</evidence>
<reference evidence="4" key="1">
    <citation type="journal article" date="2020" name="Stud. Mycol.">
        <title>101 Dothideomycetes genomes: a test case for predicting lifestyles and emergence of pathogens.</title>
        <authorList>
            <person name="Haridas S."/>
            <person name="Albert R."/>
            <person name="Binder M."/>
            <person name="Bloem J."/>
            <person name="Labutti K."/>
            <person name="Salamov A."/>
            <person name="Andreopoulos B."/>
            <person name="Baker S."/>
            <person name="Barry K."/>
            <person name="Bills G."/>
            <person name="Bluhm B."/>
            <person name="Cannon C."/>
            <person name="Castanera R."/>
            <person name="Culley D."/>
            <person name="Daum C."/>
            <person name="Ezra D."/>
            <person name="Gonzalez J."/>
            <person name="Henrissat B."/>
            <person name="Kuo A."/>
            <person name="Liang C."/>
            <person name="Lipzen A."/>
            <person name="Lutzoni F."/>
            <person name="Magnuson J."/>
            <person name="Mondo S."/>
            <person name="Nolan M."/>
            <person name="Ohm R."/>
            <person name="Pangilinan J."/>
            <person name="Park H.-J."/>
            <person name="Ramirez L."/>
            <person name="Alfaro M."/>
            <person name="Sun H."/>
            <person name="Tritt A."/>
            <person name="Yoshinaga Y."/>
            <person name="Zwiers L.-H."/>
            <person name="Turgeon B."/>
            <person name="Goodwin S."/>
            <person name="Spatafora J."/>
            <person name="Crous P."/>
            <person name="Grigoriev I."/>
        </authorList>
    </citation>
    <scope>NUCLEOTIDE SEQUENCE</scope>
    <source>
        <strain evidence="4">CBS 175.79</strain>
    </source>
</reference>
<dbReference type="InterPro" id="IPR057326">
    <property type="entry name" value="KR_dom"/>
</dbReference>
<accession>A0A6A5XIQ0</accession>
<keyword evidence="2" id="KW-0560">Oxidoreductase</keyword>
<dbReference type="SMART" id="SM00822">
    <property type="entry name" value="PKS_KR"/>
    <property type="match status" value="1"/>
</dbReference>
<dbReference type="Proteomes" id="UP000799778">
    <property type="component" value="Unassembled WGS sequence"/>
</dbReference>
<dbReference type="CDD" id="cd05233">
    <property type="entry name" value="SDR_c"/>
    <property type="match status" value="1"/>
</dbReference>
<comment type="similarity">
    <text evidence="1">Belongs to the short-chain dehydrogenases/reductases (SDR) family.</text>
</comment>
<evidence type="ECO:0000256" key="2">
    <source>
        <dbReference type="ARBA" id="ARBA00023002"/>
    </source>
</evidence>
<dbReference type="PANTHER" id="PTHR42901">
    <property type="entry name" value="ALCOHOL DEHYDROGENASE"/>
    <property type="match status" value="1"/>
</dbReference>
<dbReference type="GO" id="GO:0016491">
    <property type="term" value="F:oxidoreductase activity"/>
    <property type="evidence" value="ECO:0007669"/>
    <property type="project" value="UniProtKB-KW"/>
</dbReference>
<evidence type="ECO:0000259" key="3">
    <source>
        <dbReference type="SMART" id="SM00822"/>
    </source>
</evidence>
<dbReference type="PANTHER" id="PTHR42901:SF1">
    <property type="entry name" value="ALCOHOL DEHYDROGENASE"/>
    <property type="match status" value="1"/>
</dbReference>
<dbReference type="InterPro" id="IPR036291">
    <property type="entry name" value="NAD(P)-bd_dom_sf"/>
</dbReference>
<name>A0A6A5XIQ0_9PLEO</name>